<evidence type="ECO:0008006" key="4">
    <source>
        <dbReference type="Google" id="ProtNLM"/>
    </source>
</evidence>
<organism evidence="2 3">
    <name type="scientific">Canna indica</name>
    <name type="common">Indian-shot</name>
    <dbReference type="NCBI Taxonomy" id="4628"/>
    <lineage>
        <taxon>Eukaryota</taxon>
        <taxon>Viridiplantae</taxon>
        <taxon>Streptophyta</taxon>
        <taxon>Embryophyta</taxon>
        <taxon>Tracheophyta</taxon>
        <taxon>Spermatophyta</taxon>
        <taxon>Magnoliopsida</taxon>
        <taxon>Liliopsida</taxon>
        <taxon>Zingiberales</taxon>
        <taxon>Cannaceae</taxon>
        <taxon>Canna</taxon>
    </lineage>
</organism>
<reference evidence="2 3" key="1">
    <citation type="submission" date="2023-10" db="EMBL/GenBank/DDBJ databases">
        <title>Chromosome-scale genome assembly provides insights into flower coloration mechanisms of Canna indica.</title>
        <authorList>
            <person name="Li C."/>
        </authorList>
    </citation>
    <scope>NUCLEOTIDE SEQUENCE [LARGE SCALE GENOMIC DNA]</scope>
    <source>
        <tissue evidence="2">Flower</tissue>
    </source>
</reference>
<keyword evidence="1" id="KW-0732">Signal</keyword>
<protein>
    <recommendedName>
        <fullName evidence="4">Secreted protein</fullName>
    </recommendedName>
</protein>
<accession>A0AAQ3KJ98</accession>
<proteinExistence type="predicted"/>
<dbReference type="AlphaFoldDB" id="A0AAQ3KJ98"/>
<keyword evidence="3" id="KW-1185">Reference proteome</keyword>
<feature type="chain" id="PRO_5042874855" description="Secreted protein" evidence="1">
    <location>
        <begin position="28"/>
        <end position="97"/>
    </location>
</feature>
<sequence>MFRSPATEVLFLLSFNIVVSFSYEAFAVHVFSSNFSFFAVSGIKVLRVSENRSRREEERDRCACKQGTSDLFNFIYANELTLQGAAQNAGLSDMYKS</sequence>
<feature type="signal peptide" evidence="1">
    <location>
        <begin position="1"/>
        <end position="27"/>
    </location>
</feature>
<evidence type="ECO:0000256" key="1">
    <source>
        <dbReference type="SAM" id="SignalP"/>
    </source>
</evidence>
<gene>
    <name evidence="2" type="ORF">Cni_G18440</name>
</gene>
<dbReference type="Proteomes" id="UP001327560">
    <property type="component" value="Chromosome 6"/>
</dbReference>
<name>A0AAQ3KJ98_9LILI</name>
<evidence type="ECO:0000313" key="2">
    <source>
        <dbReference type="EMBL" id="WOL09687.1"/>
    </source>
</evidence>
<evidence type="ECO:0000313" key="3">
    <source>
        <dbReference type="Proteomes" id="UP001327560"/>
    </source>
</evidence>
<dbReference type="EMBL" id="CP136895">
    <property type="protein sequence ID" value="WOL09687.1"/>
    <property type="molecule type" value="Genomic_DNA"/>
</dbReference>